<dbReference type="CDD" id="cd06321">
    <property type="entry name" value="PBP1_ABC_sugar_binding-like"/>
    <property type="match status" value="1"/>
</dbReference>
<dbReference type="InterPro" id="IPR025997">
    <property type="entry name" value="SBP_2_dom"/>
</dbReference>
<evidence type="ECO:0000256" key="1">
    <source>
        <dbReference type="ARBA" id="ARBA00004196"/>
    </source>
</evidence>
<evidence type="ECO:0000313" key="6">
    <source>
        <dbReference type="Proteomes" id="UP001467690"/>
    </source>
</evidence>
<dbReference type="SUPFAM" id="SSF53822">
    <property type="entry name" value="Periplasmic binding protein-like I"/>
    <property type="match status" value="1"/>
</dbReference>
<sequence length="313" mass="33413">MRYKKLGIHLVLIVGMFIFAFSQKALAELTVGVAINDLNNPFFLQIVKGAKRKADQLTNGKADIMVVSSDYSLSRQRWQLNQLVERKADIVVITAADQQALAKDIRKAIAKGTQVIAVDVSAEGAVATVATDNVKAGFLACEYLVKQLSGDGQVAIINGPNVSAVVDRVTGCQQALAAAPGIQLAEIEAQGQGSQVGGEQAMKSILSRYPEISGVFAINDPSAIGAELEAQNQGKRNIVITSVDGAPIMQDALKNNNALVSATAAQYPDLMAEKAVELGYQLKNGTKLSQKVFLIDPSLVNKTNVKQYKGWTE</sequence>
<gene>
    <name evidence="5" type="ORF">ABS311_01185</name>
</gene>
<reference evidence="5 6" key="1">
    <citation type="submission" date="2024-06" db="EMBL/GenBank/DDBJ databases">
        <authorList>
            <person name="Chen R.Y."/>
        </authorList>
    </citation>
    <scope>NUCLEOTIDE SEQUENCE [LARGE SCALE GENOMIC DNA]</scope>
    <source>
        <strain evidence="5 6">D2</strain>
    </source>
</reference>
<dbReference type="Proteomes" id="UP001467690">
    <property type="component" value="Unassembled WGS sequence"/>
</dbReference>
<dbReference type="Gene3D" id="3.40.50.2300">
    <property type="match status" value="2"/>
</dbReference>
<feature type="domain" description="Periplasmic binding protein" evidence="4">
    <location>
        <begin position="31"/>
        <end position="286"/>
    </location>
</feature>
<dbReference type="EMBL" id="JBELOE010000059">
    <property type="protein sequence ID" value="MER2490497.1"/>
    <property type="molecule type" value="Genomic_DNA"/>
</dbReference>
<evidence type="ECO:0000313" key="5">
    <source>
        <dbReference type="EMBL" id="MER2490497.1"/>
    </source>
</evidence>
<comment type="subcellular location">
    <subcellularLocation>
        <location evidence="1">Cell envelope</location>
    </subcellularLocation>
</comment>
<dbReference type="RefSeq" id="WP_143870000.1">
    <property type="nucleotide sequence ID" value="NZ_CP041660.1"/>
</dbReference>
<protein>
    <submittedName>
        <fullName evidence="5">ABC transporter substrate-binding protein</fullName>
    </submittedName>
</protein>
<comment type="caution">
    <text evidence="5">The sequence shown here is derived from an EMBL/GenBank/DDBJ whole genome shotgun (WGS) entry which is preliminary data.</text>
</comment>
<dbReference type="PANTHER" id="PTHR46847:SF2">
    <property type="entry name" value="ABC TRANSPORTER SUGAR-BINDING PROTEIN"/>
    <property type="match status" value="1"/>
</dbReference>
<dbReference type="Pfam" id="PF13407">
    <property type="entry name" value="Peripla_BP_4"/>
    <property type="match status" value="1"/>
</dbReference>
<accession>A0ABV1RCK8</accession>
<evidence type="ECO:0000256" key="2">
    <source>
        <dbReference type="ARBA" id="ARBA00007639"/>
    </source>
</evidence>
<dbReference type="PANTHER" id="PTHR46847">
    <property type="entry name" value="D-ALLOSE-BINDING PERIPLASMIC PROTEIN-RELATED"/>
    <property type="match status" value="1"/>
</dbReference>
<proteinExistence type="inferred from homology"/>
<dbReference type="InterPro" id="IPR028082">
    <property type="entry name" value="Peripla_BP_I"/>
</dbReference>
<comment type="similarity">
    <text evidence="2">Belongs to the bacterial solute-binding protein 2 family.</text>
</comment>
<name>A0ABV1RCK8_9ALTE</name>
<keyword evidence="6" id="KW-1185">Reference proteome</keyword>
<evidence type="ECO:0000256" key="3">
    <source>
        <dbReference type="ARBA" id="ARBA00022729"/>
    </source>
</evidence>
<evidence type="ECO:0000259" key="4">
    <source>
        <dbReference type="Pfam" id="PF13407"/>
    </source>
</evidence>
<keyword evidence="3" id="KW-0732">Signal</keyword>
<organism evidence="5 6">
    <name type="scientific">Catenovulum sediminis</name>
    <dbReference type="NCBI Taxonomy" id="1740262"/>
    <lineage>
        <taxon>Bacteria</taxon>
        <taxon>Pseudomonadati</taxon>
        <taxon>Pseudomonadota</taxon>
        <taxon>Gammaproteobacteria</taxon>
        <taxon>Alteromonadales</taxon>
        <taxon>Alteromonadaceae</taxon>
        <taxon>Catenovulum</taxon>
    </lineage>
</organism>